<feature type="compositionally biased region" description="Polar residues" evidence="5">
    <location>
        <begin position="367"/>
        <end position="378"/>
    </location>
</feature>
<dbReference type="Gene3D" id="1.25.10.10">
    <property type="entry name" value="Leucine-rich Repeat Variant"/>
    <property type="match status" value="2"/>
</dbReference>
<dbReference type="GO" id="GO:0051301">
    <property type="term" value="P:cell division"/>
    <property type="evidence" value="ECO:0007669"/>
    <property type="project" value="UniProtKB-KW"/>
</dbReference>
<feature type="region of interest" description="Disordered" evidence="5">
    <location>
        <begin position="301"/>
        <end position="378"/>
    </location>
</feature>
<dbReference type="OrthoDB" id="26401at2759"/>
<keyword evidence="4" id="KW-0131">Cell cycle</keyword>
<dbReference type="InterPro" id="IPR049255">
    <property type="entry name" value="Apc1_N"/>
</dbReference>
<protein>
    <recommendedName>
        <fullName evidence="6">Anaphase-promoting complex subunit 1 N-terminal domain-containing protein</fullName>
    </recommendedName>
</protein>
<feature type="compositionally biased region" description="Polar residues" evidence="5">
    <location>
        <begin position="304"/>
        <end position="320"/>
    </location>
</feature>
<feature type="compositionally biased region" description="Polar residues" evidence="5">
    <location>
        <begin position="454"/>
        <end position="473"/>
    </location>
</feature>
<evidence type="ECO:0000256" key="5">
    <source>
        <dbReference type="SAM" id="MobiDB-lite"/>
    </source>
</evidence>
<feature type="compositionally biased region" description="Polar residues" evidence="5">
    <location>
        <begin position="344"/>
        <end position="354"/>
    </location>
</feature>
<evidence type="ECO:0000256" key="4">
    <source>
        <dbReference type="ARBA" id="ARBA00023306"/>
    </source>
</evidence>
<dbReference type="GO" id="GO:0005680">
    <property type="term" value="C:anaphase-promoting complex"/>
    <property type="evidence" value="ECO:0007669"/>
    <property type="project" value="InterPro"/>
</dbReference>
<feature type="region of interest" description="Disordered" evidence="5">
    <location>
        <begin position="1"/>
        <end position="39"/>
    </location>
</feature>
<name>A0A316UMW9_9BASI</name>
<evidence type="ECO:0000313" key="8">
    <source>
        <dbReference type="Proteomes" id="UP000245884"/>
    </source>
</evidence>
<evidence type="ECO:0000256" key="3">
    <source>
        <dbReference type="ARBA" id="ARBA00022776"/>
    </source>
</evidence>
<dbReference type="GeneID" id="37031123"/>
<dbReference type="InterPro" id="IPR011989">
    <property type="entry name" value="ARM-like"/>
</dbReference>
<feature type="compositionally biased region" description="Basic and acidic residues" evidence="5">
    <location>
        <begin position="11"/>
        <end position="24"/>
    </location>
</feature>
<dbReference type="GO" id="GO:0031145">
    <property type="term" value="P:anaphase-promoting complex-dependent catabolic process"/>
    <property type="evidence" value="ECO:0007669"/>
    <property type="project" value="TreeGrafter"/>
</dbReference>
<proteinExistence type="inferred from homology"/>
<keyword evidence="8" id="KW-1185">Reference proteome</keyword>
<keyword evidence="2" id="KW-0132">Cell division</keyword>
<dbReference type="Pfam" id="PF12859">
    <property type="entry name" value="ANAPC1"/>
    <property type="match status" value="1"/>
</dbReference>
<dbReference type="PANTHER" id="PTHR12827:SF3">
    <property type="entry name" value="ANAPHASE-PROMOTING COMPLEX SUBUNIT 1"/>
    <property type="match status" value="1"/>
</dbReference>
<evidence type="ECO:0000256" key="1">
    <source>
        <dbReference type="ARBA" id="ARBA00010547"/>
    </source>
</evidence>
<feature type="compositionally biased region" description="Low complexity" evidence="5">
    <location>
        <begin position="331"/>
        <end position="343"/>
    </location>
</feature>
<evidence type="ECO:0000313" key="7">
    <source>
        <dbReference type="EMBL" id="PWN26158.1"/>
    </source>
</evidence>
<evidence type="ECO:0000256" key="2">
    <source>
        <dbReference type="ARBA" id="ARBA00022618"/>
    </source>
</evidence>
<evidence type="ECO:0000259" key="6">
    <source>
        <dbReference type="Pfam" id="PF12859"/>
    </source>
</evidence>
<keyword evidence="3" id="KW-0498">Mitosis</keyword>
<dbReference type="EMBL" id="KZ819672">
    <property type="protein sequence ID" value="PWN26158.1"/>
    <property type="molecule type" value="Genomic_DNA"/>
</dbReference>
<sequence length="1923" mass="208634">MAIASAGPSRHFFEPQKGSDKDAQPDPLIGLLPPPGAASESPILQRLRRIEARAATLSPKETHEGRAICGDDELAWRDRSLLWSRGGQVMRSFTFQQDVVQACWAKMGPSGRRQRNRRRSHGSDSEGEHRSSFSAAQRRMRASWVGGNESANPASSSSSSTPSNSRQLVVILSDSFWIYYPSSGHEYTTAKNFKLAHAWPATSGVFLQRSLEAEDHRPAQSSHAFDAAPQLPTLFFLGDHLDEVTPVMLSGSLPAFTEDVRETIVFVHDEGHMRILVTVRPEAGEIRLYAYSIGAPCPSAALQPPQQAHHSASMTRSESAPSVPPKLGKGRPSMPRRSSRLSSTTVATLKSGSGPSAPPMTRRRSSRYPSTDFGTGNMSRIEETTFNRSVAAGISAAGPSTSSAAAVVHASSAAAAAAASNVASMTTLEQQEDAVEAEEMGQMVEGLARGKRSMNAQGDDSIVRRQSISNANTSRHHRRVSQMGRSGTHPYTTPRNISARHSTGRRRRSGEGVDLDLDPVSMSVRDGTFAAGEEDFSQRMGEDQATAARLVDHALGEHSKRATLQLIDVVRVEPWTAEEGNQISVFVNEDGQVLHVYFHAQGRLHFRTMRFAYAGKDKATPPPQVVAQGCVEAQGAAAVEVEAGRRQVVLLNEKGQLHLCLEDDPSGATLALRLDETSQGSWLLTPTTQHTNHGPSPSSMACDDGRALALTIASSSNTIVPRLNFAFSPREPTLCRLLSSSEVSTTAGAQLRRNWILAHGDSVSEWKALWIALGGSASEQKGLDEDDEMMAQIDSFGLLPPAPTRTGPATLYLDSSLRAESLRLLSILDAVAQDCRLDVTSKDVPRLAEIIVQLAAACGARHYADYWSLLVPAASTSASSQLGDVSSYPSDIFHLLERSVRGESHLELLNMSESQVSTVMPNFSRILRVLKAYKAPITTRSRPLGSDEEVPDSLIRSFAVANAMVRESLTPSQMDRLPWSLWLPLRLTLLRCASNPVASISAPLCRLLERFDLVPQHRETAIRYNAPESLRSLPTSGPRRLDPLSAMLFNKDYRLVDVSEMLETHRVAYVAAPAAQDKSDEELRELGLSLAHNVAERTKASSVGRGMFFFLTRPFQPTLRWTTPPLNRRILLRPAQPYHFPEPRAESVELDWPEFHNGAASALEMVVQGKEKVDSIWYFSQGQGERNARHAGLLLGLGLAGHFETIGQVHTYRYLGDRHGLTSIGLLLGLSATFAGRGDPDVRSLLACHVKAFLPEHSANLAHSTLVQAAALLGTGLLFMGADVSHIAEALCDQIGAQEIETTDPTMLSRAAYSLSAALGAGLVMLGRARRVEALTVRDKKLCRKLERYMVGAGRDALEEEEVSDLHWRVDERITSSTAAVAYALFFLKSNQGDAARAIPMPKDLVELDALRPDILLVHSVARNLIMWEAVQPTTDWLDGVLPTFLRNDAKLGAHATQVKVNLIAGACLALSFKYAGSASTDAKRLLLSVYHDLEGRANKTSQVSYDGRILHSTLRSSSDLIALALSIILAGTGDLDLLKILRPAHARIPSSEPYGSHMAVHMALGLLFLGGGRLTLGTSDAAVAAMLIAFYPRFPTKATDNRSHLQAYRHLWVLAVEPRLVVTQDVASGEMAAVPVRVRGQEPVMTPFQLPDLGKSAKLELDSDRYENTALESASQATRQRLLLKHKEGYLDYSRDPMGHRTAMARELAAERGNVGPESSGVLAASGEGEDATMSAHLRLLAAHTSGDDRVASALRESIDRNASQLLPFAIAKGQLVDGGDARDWAWTPRFLALLGLPTEPGLEAALASLRKGAREKLNSEEMRSAILRVIRGETVMGACNGDTKTIERLADSLSALAPRNTVDELVRLRGMMKTMLSELTAAEPDAAGDESVIDALVDVGRAATGGDVDEQLLRAMAMAEL</sequence>
<feature type="compositionally biased region" description="Basic and acidic residues" evidence="5">
    <location>
        <begin position="121"/>
        <end position="131"/>
    </location>
</feature>
<dbReference type="GO" id="GO:0070979">
    <property type="term" value="P:protein K11-linked ubiquitination"/>
    <property type="evidence" value="ECO:0007669"/>
    <property type="project" value="TreeGrafter"/>
</dbReference>
<accession>A0A316UMW9</accession>
<dbReference type="GO" id="GO:0007091">
    <property type="term" value="P:metaphase/anaphase transition of mitotic cell cycle"/>
    <property type="evidence" value="ECO:0007669"/>
    <property type="project" value="TreeGrafter"/>
</dbReference>
<organism evidence="7 8">
    <name type="scientific">Jaminaea rosea</name>
    <dbReference type="NCBI Taxonomy" id="1569628"/>
    <lineage>
        <taxon>Eukaryota</taxon>
        <taxon>Fungi</taxon>
        <taxon>Dikarya</taxon>
        <taxon>Basidiomycota</taxon>
        <taxon>Ustilaginomycotina</taxon>
        <taxon>Exobasidiomycetes</taxon>
        <taxon>Microstromatales</taxon>
        <taxon>Microstromatales incertae sedis</taxon>
        <taxon>Jaminaea</taxon>
    </lineage>
</organism>
<feature type="region of interest" description="Disordered" evidence="5">
    <location>
        <begin position="106"/>
        <end position="139"/>
    </location>
</feature>
<dbReference type="RefSeq" id="XP_025360770.1">
    <property type="nucleotide sequence ID" value="XM_025509300.1"/>
</dbReference>
<dbReference type="InterPro" id="IPR024990">
    <property type="entry name" value="Apc1"/>
</dbReference>
<reference evidence="7 8" key="1">
    <citation type="journal article" date="2018" name="Mol. Biol. Evol.">
        <title>Broad Genomic Sampling Reveals a Smut Pathogenic Ancestry of the Fungal Clade Ustilaginomycotina.</title>
        <authorList>
            <person name="Kijpornyongpan T."/>
            <person name="Mondo S.J."/>
            <person name="Barry K."/>
            <person name="Sandor L."/>
            <person name="Lee J."/>
            <person name="Lipzen A."/>
            <person name="Pangilinan J."/>
            <person name="LaButti K."/>
            <person name="Hainaut M."/>
            <person name="Henrissat B."/>
            <person name="Grigoriev I.V."/>
            <person name="Spatafora J.W."/>
            <person name="Aime M.C."/>
        </authorList>
    </citation>
    <scope>NUCLEOTIDE SEQUENCE [LARGE SCALE GENOMIC DNA]</scope>
    <source>
        <strain evidence="7 8">MCA 5214</strain>
    </source>
</reference>
<comment type="similarity">
    <text evidence="1">Belongs to the APC1 family.</text>
</comment>
<dbReference type="STRING" id="1569628.A0A316UMW9"/>
<dbReference type="PANTHER" id="PTHR12827">
    <property type="entry name" value="MEIOTIC CHECKPOINT REGULATOR TSG24 FAMILY MEMBER"/>
    <property type="match status" value="1"/>
</dbReference>
<feature type="region of interest" description="Disordered" evidence="5">
    <location>
        <begin position="449"/>
        <end position="519"/>
    </location>
</feature>
<dbReference type="GO" id="GO:0060090">
    <property type="term" value="F:molecular adaptor activity"/>
    <property type="evidence" value="ECO:0007669"/>
    <property type="project" value="TreeGrafter"/>
</dbReference>
<feature type="domain" description="Anaphase-promoting complex subunit 1 N-terminal" evidence="6">
    <location>
        <begin position="67"/>
        <end position="220"/>
    </location>
</feature>
<dbReference type="Proteomes" id="UP000245884">
    <property type="component" value="Unassembled WGS sequence"/>
</dbReference>
<gene>
    <name evidence="7" type="ORF">BDZ90DRAFT_280697</name>
</gene>
<feature type="compositionally biased region" description="Polar residues" evidence="5">
    <location>
        <begin position="483"/>
        <end position="501"/>
    </location>
</feature>